<gene>
    <name evidence="4" type="ORF">DAEQUDRAFT_7206</name>
</gene>
<feature type="domain" description="RRM" evidence="3">
    <location>
        <begin position="234"/>
        <end position="306"/>
    </location>
</feature>
<keyword evidence="5" id="KW-1185">Reference proteome</keyword>
<dbReference type="FunFam" id="3.30.70.330:FF:000134">
    <property type="entry name" value="Nuclear and cytoplasmic polyadenylated rna-binding pub1"/>
    <property type="match status" value="1"/>
</dbReference>
<dbReference type="InterPro" id="IPR003954">
    <property type="entry name" value="RRM_euk-type"/>
</dbReference>
<dbReference type="EMBL" id="KV429032">
    <property type="protein sequence ID" value="KZT74796.1"/>
    <property type="molecule type" value="Genomic_DNA"/>
</dbReference>
<dbReference type="SMART" id="SM00361">
    <property type="entry name" value="RRM_1"/>
    <property type="match status" value="2"/>
</dbReference>
<dbReference type="OrthoDB" id="8093034at2759"/>
<evidence type="ECO:0000313" key="4">
    <source>
        <dbReference type="EMBL" id="KZT74796.1"/>
    </source>
</evidence>
<evidence type="ECO:0000313" key="5">
    <source>
        <dbReference type="Proteomes" id="UP000076727"/>
    </source>
</evidence>
<dbReference type="InterPro" id="IPR012677">
    <property type="entry name" value="Nucleotide-bd_a/b_plait_sf"/>
</dbReference>
<dbReference type="CDD" id="cd12614">
    <property type="entry name" value="RRM1_PUB1"/>
    <property type="match status" value="1"/>
</dbReference>
<dbReference type="AlphaFoldDB" id="A0A165UEL4"/>
<accession>A0A165UEL4</accession>
<dbReference type="CDD" id="cd12622">
    <property type="entry name" value="RRM3_PUB1"/>
    <property type="match status" value="1"/>
</dbReference>
<dbReference type="PANTHER" id="PTHR48025:SF20">
    <property type="entry name" value="TIA1 CYTOTOXIC GRANULE ASSOCIATED RNA BINDING PROTEIN"/>
    <property type="match status" value="1"/>
</dbReference>
<dbReference type="Pfam" id="PF00076">
    <property type="entry name" value="RRM_1"/>
    <property type="match status" value="3"/>
</dbReference>
<proteinExistence type="predicted"/>
<name>A0A165UEL4_9APHY</name>
<dbReference type="InterPro" id="IPR035979">
    <property type="entry name" value="RBD_domain_sf"/>
</dbReference>
<evidence type="ECO:0000259" key="3">
    <source>
        <dbReference type="PROSITE" id="PS50102"/>
    </source>
</evidence>
<sequence>MNPMSPMAAAEAPRRAHLYVGNLSPRVTEYMLTEIFAVAGPVQHVKIIPDRNYQHGGLNYGFVEYMDMRAAETALQTLNGRKIFDTEIRVNWAYQGQQNKEDTSNHFHVFVGDLSPEVNDDVLAKAFSAFGTLSDARVMWDMNSGKSRGYGFLAFRDKTDAEQAIATMNGEWLGSRAIRVNWANQKTQGGPSSASVGRIGSGSPLGGGAPAPINFQGGPLSYESVVQQTPAYNTTVYVGNLVPYCTQADLIPLFQSIGYLSEIRMQADRGFAFVKLDTHEHAAMAIVQLQGQMVHGRPIKCSWGKDRADGGAAVSTGSMSPTPPAAPYGNMPMYGMPQPNAAAYGQYGFGAYGGFPSQAGATGSPATASGLGSPVAGAAAMGMGAGAAGADPSVAAGAAQGQWGGADPNSYYSNYWGGEPQYAVLSGSL</sequence>
<evidence type="ECO:0000256" key="2">
    <source>
        <dbReference type="PROSITE-ProRule" id="PRU00176"/>
    </source>
</evidence>
<reference evidence="4 5" key="1">
    <citation type="journal article" date="2016" name="Mol. Biol. Evol.">
        <title>Comparative Genomics of Early-Diverging Mushroom-Forming Fungi Provides Insights into the Origins of Lignocellulose Decay Capabilities.</title>
        <authorList>
            <person name="Nagy L.G."/>
            <person name="Riley R."/>
            <person name="Tritt A."/>
            <person name="Adam C."/>
            <person name="Daum C."/>
            <person name="Floudas D."/>
            <person name="Sun H."/>
            <person name="Yadav J.S."/>
            <person name="Pangilinan J."/>
            <person name="Larsson K.H."/>
            <person name="Matsuura K."/>
            <person name="Barry K."/>
            <person name="Labutti K."/>
            <person name="Kuo R."/>
            <person name="Ohm R.A."/>
            <person name="Bhattacharya S.S."/>
            <person name="Shirouzu T."/>
            <person name="Yoshinaga Y."/>
            <person name="Martin F.M."/>
            <person name="Grigoriev I.V."/>
            <person name="Hibbett D.S."/>
        </authorList>
    </citation>
    <scope>NUCLEOTIDE SEQUENCE [LARGE SCALE GENOMIC DNA]</scope>
    <source>
        <strain evidence="4 5">L-15889</strain>
    </source>
</reference>
<dbReference type="Gene3D" id="3.30.70.330">
    <property type="match status" value="3"/>
</dbReference>
<dbReference type="Proteomes" id="UP000076727">
    <property type="component" value="Unassembled WGS sequence"/>
</dbReference>
<dbReference type="SUPFAM" id="SSF54928">
    <property type="entry name" value="RNA-binding domain, RBD"/>
    <property type="match status" value="3"/>
</dbReference>
<dbReference type="PROSITE" id="PS50102">
    <property type="entry name" value="RRM"/>
    <property type="match status" value="3"/>
</dbReference>
<organism evidence="4 5">
    <name type="scientific">Daedalea quercina L-15889</name>
    <dbReference type="NCBI Taxonomy" id="1314783"/>
    <lineage>
        <taxon>Eukaryota</taxon>
        <taxon>Fungi</taxon>
        <taxon>Dikarya</taxon>
        <taxon>Basidiomycota</taxon>
        <taxon>Agaricomycotina</taxon>
        <taxon>Agaricomycetes</taxon>
        <taxon>Polyporales</taxon>
        <taxon>Fomitopsis</taxon>
    </lineage>
</organism>
<feature type="domain" description="RRM" evidence="3">
    <location>
        <begin position="107"/>
        <end position="185"/>
    </location>
</feature>
<feature type="domain" description="RRM" evidence="3">
    <location>
        <begin position="16"/>
        <end position="95"/>
    </location>
</feature>
<protein>
    <recommendedName>
        <fullName evidence="3">RRM domain-containing protein</fullName>
    </recommendedName>
</protein>
<dbReference type="STRING" id="1314783.A0A165UEL4"/>
<dbReference type="InterPro" id="IPR000504">
    <property type="entry name" value="RRM_dom"/>
</dbReference>
<dbReference type="SMART" id="SM00360">
    <property type="entry name" value="RRM"/>
    <property type="match status" value="3"/>
</dbReference>
<dbReference type="CDD" id="cd12619">
    <property type="entry name" value="RRM2_PUB1"/>
    <property type="match status" value="1"/>
</dbReference>
<dbReference type="PANTHER" id="PTHR48025">
    <property type="entry name" value="OS02G0815200 PROTEIN"/>
    <property type="match status" value="1"/>
</dbReference>
<dbReference type="GO" id="GO:0003729">
    <property type="term" value="F:mRNA binding"/>
    <property type="evidence" value="ECO:0007669"/>
    <property type="project" value="TreeGrafter"/>
</dbReference>
<evidence type="ECO:0000256" key="1">
    <source>
        <dbReference type="ARBA" id="ARBA00022884"/>
    </source>
</evidence>
<dbReference type="InterPro" id="IPR050502">
    <property type="entry name" value="Euk_RNA-bind_prot"/>
</dbReference>
<keyword evidence="1 2" id="KW-0694">RNA-binding</keyword>